<keyword evidence="2" id="KW-1185">Reference proteome</keyword>
<name>A0A256F675_9HYPH</name>
<organism evidence="1 2">
    <name type="scientific">Brucella grignonensis</name>
    <dbReference type="NCBI Taxonomy" id="94627"/>
    <lineage>
        <taxon>Bacteria</taxon>
        <taxon>Pseudomonadati</taxon>
        <taxon>Pseudomonadota</taxon>
        <taxon>Alphaproteobacteria</taxon>
        <taxon>Hyphomicrobiales</taxon>
        <taxon>Brucellaceae</taxon>
        <taxon>Brucella/Ochrobactrum group</taxon>
        <taxon>Brucella</taxon>
    </lineage>
</organism>
<reference evidence="1 2" key="1">
    <citation type="submission" date="2017-07" db="EMBL/GenBank/DDBJ databases">
        <title>Phylogenetic study on the rhizospheric bacterium Ochrobactrum sp. A44.</title>
        <authorList>
            <person name="Krzyzanowska D.M."/>
            <person name="Ossowicki A."/>
            <person name="Rajewska M."/>
            <person name="Maciag T."/>
            <person name="Kaczynski Z."/>
            <person name="Czerwicka M."/>
            <person name="Jafra S."/>
        </authorList>
    </citation>
    <scope>NUCLEOTIDE SEQUENCE [LARGE SCALE GENOMIC DNA]</scope>
    <source>
        <strain evidence="1 2">OgA9a</strain>
    </source>
</reference>
<proteinExistence type="predicted"/>
<dbReference type="EMBL" id="NNRL01000163">
    <property type="protein sequence ID" value="OYR10338.1"/>
    <property type="molecule type" value="Genomic_DNA"/>
</dbReference>
<gene>
    <name evidence="1" type="ORF">CEV33_1798</name>
</gene>
<comment type="caution">
    <text evidence="1">The sequence shown here is derived from an EMBL/GenBank/DDBJ whole genome shotgun (WGS) entry which is preliminary data.</text>
</comment>
<protein>
    <submittedName>
        <fullName evidence="1">Uncharacterized protein</fullName>
    </submittedName>
</protein>
<evidence type="ECO:0000313" key="1">
    <source>
        <dbReference type="EMBL" id="OYR10338.1"/>
    </source>
</evidence>
<evidence type="ECO:0000313" key="2">
    <source>
        <dbReference type="Proteomes" id="UP000216478"/>
    </source>
</evidence>
<dbReference type="Proteomes" id="UP000216478">
    <property type="component" value="Unassembled WGS sequence"/>
</dbReference>
<accession>A0A256F675</accession>
<dbReference type="AlphaFoldDB" id="A0A256F675"/>
<sequence length="44" mass="5241">MRGPENETSGYSHLHDLDCKRCFWMRKPFMQGLARVVHYPVSEM</sequence>